<evidence type="ECO:0000259" key="1">
    <source>
        <dbReference type="Pfam" id="PF04545"/>
    </source>
</evidence>
<protein>
    <recommendedName>
        <fullName evidence="1">RNA polymerase sigma-70 region 4 domain-containing protein</fullName>
    </recommendedName>
</protein>
<dbReference type="Pfam" id="PF04545">
    <property type="entry name" value="Sigma70_r4"/>
    <property type="match status" value="1"/>
</dbReference>
<dbReference type="Gene3D" id="1.10.10.60">
    <property type="entry name" value="Homeodomain-like"/>
    <property type="match status" value="1"/>
</dbReference>
<dbReference type="EMBL" id="CP108084">
    <property type="protein sequence ID" value="WUP49000.1"/>
    <property type="molecule type" value="Genomic_DNA"/>
</dbReference>
<feature type="domain" description="RNA polymerase sigma-70 region 4" evidence="1">
    <location>
        <begin position="2"/>
        <end position="36"/>
    </location>
</feature>
<sequence length="40" mass="4631">MWFYRHMTQAQIATEVGLSQMHVSRLLKRSLAQLRAGMPS</sequence>
<gene>
    <name evidence="2" type="ORF">OG994_26090</name>
</gene>
<dbReference type="SUPFAM" id="SSF88659">
    <property type="entry name" value="Sigma3 and sigma4 domains of RNA polymerase sigma factors"/>
    <property type="match status" value="1"/>
</dbReference>
<evidence type="ECO:0000313" key="2">
    <source>
        <dbReference type="EMBL" id="WUP49000.1"/>
    </source>
</evidence>
<dbReference type="InterPro" id="IPR007630">
    <property type="entry name" value="RNA_pol_sigma70_r4"/>
</dbReference>
<organism evidence="2 3">
    <name type="scientific">Micromonospora globbae</name>
    <dbReference type="NCBI Taxonomy" id="1894969"/>
    <lineage>
        <taxon>Bacteria</taxon>
        <taxon>Bacillati</taxon>
        <taxon>Actinomycetota</taxon>
        <taxon>Actinomycetes</taxon>
        <taxon>Micromonosporales</taxon>
        <taxon>Micromonosporaceae</taxon>
        <taxon>Micromonospora</taxon>
    </lineage>
</organism>
<dbReference type="Proteomes" id="UP001432190">
    <property type="component" value="Chromosome"/>
</dbReference>
<evidence type="ECO:0000313" key="3">
    <source>
        <dbReference type="Proteomes" id="UP001432190"/>
    </source>
</evidence>
<accession>A0ABZ1S3I6</accession>
<dbReference type="InterPro" id="IPR013324">
    <property type="entry name" value="RNA_pol_sigma_r3/r4-like"/>
</dbReference>
<reference evidence="2" key="1">
    <citation type="submission" date="2022-10" db="EMBL/GenBank/DDBJ databases">
        <title>The complete genomes of actinobacterial strains from the NBC collection.</title>
        <authorList>
            <person name="Joergensen T.S."/>
            <person name="Alvarez Arevalo M."/>
            <person name="Sterndorff E.B."/>
            <person name="Faurdal D."/>
            <person name="Vuksanovic O."/>
            <person name="Mourched A.-S."/>
            <person name="Charusanti P."/>
            <person name="Shaw S."/>
            <person name="Blin K."/>
            <person name="Weber T."/>
        </authorList>
    </citation>
    <scope>NUCLEOTIDE SEQUENCE</scope>
    <source>
        <strain evidence="2">NBC_00256</strain>
    </source>
</reference>
<keyword evidence="3" id="KW-1185">Reference proteome</keyword>
<name>A0ABZ1S3I6_9ACTN</name>
<proteinExistence type="predicted"/>